<evidence type="ECO:0000313" key="2">
    <source>
        <dbReference type="EMBL" id="WAR16438.1"/>
    </source>
</evidence>
<accession>A0ABY7F2M9</accession>
<dbReference type="Proteomes" id="UP001164746">
    <property type="component" value="Chromosome 10"/>
</dbReference>
<sequence length="257" mass="28807">MNFGPMQQTGTPVGAYLPQNMACATSTPAMPATPQQGRKSLEKKITDVDTKLNKLFTDTDKRVAKYTETITSIEEKCDVTDFNFDAMRKDVKTLQEKSRKLKESMIDINAKAMINNLIIGGIHEQGAGRPNSKETHDAMHGFMTTTLKIPKERASAIMFEKLSRIGTKQQGKHSSILAVFKTLSDKDCVKSNRNNNDSKNTGIFMHDQYPPEIVSQRRKLIPVMVAARKDGKDSYIKYNKLYVDGKAYSNGKYGKVE</sequence>
<reference evidence="2" key="1">
    <citation type="submission" date="2022-11" db="EMBL/GenBank/DDBJ databases">
        <title>Centuries of genome instability and evolution in soft-shell clam transmissible cancer (bioRxiv).</title>
        <authorList>
            <person name="Hart S.F.M."/>
            <person name="Yonemitsu M.A."/>
            <person name="Giersch R.M."/>
            <person name="Beal B.F."/>
            <person name="Arriagada G."/>
            <person name="Davis B.W."/>
            <person name="Ostrander E.A."/>
            <person name="Goff S.P."/>
            <person name="Metzger M.J."/>
        </authorList>
    </citation>
    <scope>NUCLEOTIDE SEQUENCE</scope>
    <source>
        <strain evidence="2">MELC-2E11</strain>
        <tissue evidence="2">Siphon/mantle</tissue>
    </source>
</reference>
<organism evidence="2 3">
    <name type="scientific">Mya arenaria</name>
    <name type="common">Soft-shell clam</name>
    <dbReference type="NCBI Taxonomy" id="6604"/>
    <lineage>
        <taxon>Eukaryota</taxon>
        <taxon>Metazoa</taxon>
        <taxon>Spiralia</taxon>
        <taxon>Lophotrochozoa</taxon>
        <taxon>Mollusca</taxon>
        <taxon>Bivalvia</taxon>
        <taxon>Autobranchia</taxon>
        <taxon>Heteroconchia</taxon>
        <taxon>Euheterodonta</taxon>
        <taxon>Imparidentia</taxon>
        <taxon>Neoheterodontei</taxon>
        <taxon>Myida</taxon>
        <taxon>Myoidea</taxon>
        <taxon>Myidae</taxon>
        <taxon>Mya</taxon>
    </lineage>
</organism>
<dbReference type="EMBL" id="CP111021">
    <property type="protein sequence ID" value="WAR16438.1"/>
    <property type="molecule type" value="Genomic_DNA"/>
</dbReference>
<evidence type="ECO:0000256" key="1">
    <source>
        <dbReference type="SAM" id="Coils"/>
    </source>
</evidence>
<dbReference type="Gene3D" id="3.90.20.10">
    <property type="match status" value="1"/>
</dbReference>
<name>A0ABY7F2M9_MYAAR</name>
<proteinExistence type="predicted"/>
<evidence type="ECO:0000313" key="3">
    <source>
        <dbReference type="Proteomes" id="UP001164746"/>
    </source>
</evidence>
<keyword evidence="1" id="KW-0175">Coiled coil</keyword>
<keyword evidence="3" id="KW-1185">Reference proteome</keyword>
<gene>
    <name evidence="2" type="ORF">MAR_031032</name>
</gene>
<protein>
    <submittedName>
        <fullName evidence="2">Uncharacterized protein</fullName>
    </submittedName>
</protein>
<feature type="coiled-coil region" evidence="1">
    <location>
        <begin position="84"/>
        <end position="111"/>
    </location>
</feature>